<accession>A0ABR0KWZ1</accession>
<reference evidence="2 3" key="1">
    <citation type="submission" date="2023-08" db="EMBL/GenBank/DDBJ databases">
        <title>Black Yeasts Isolated from many extreme environments.</title>
        <authorList>
            <person name="Coleine C."/>
            <person name="Stajich J.E."/>
            <person name="Selbmann L."/>
        </authorList>
    </citation>
    <scope>NUCLEOTIDE SEQUENCE [LARGE SCALE GENOMIC DNA]</scope>
    <source>
        <strain evidence="2 3">CCFEE 5386</strain>
    </source>
</reference>
<feature type="compositionally biased region" description="Polar residues" evidence="1">
    <location>
        <begin position="245"/>
        <end position="264"/>
    </location>
</feature>
<feature type="compositionally biased region" description="Acidic residues" evidence="1">
    <location>
        <begin position="387"/>
        <end position="399"/>
    </location>
</feature>
<protein>
    <submittedName>
        <fullName evidence="2">Uncharacterized protein</fullName>
    </submittedName>
</protein>
<evidence type="ECO:0000313" key="2">
    <source>
        <dbReference type="EMBL" id="KAK5139944.1"/>
    </source>
</evidence>
<dbReference type="EMBL" id="JAVRRR010000949">
    <property type="protein sequence ID" value="KAK5139944.1"/>
    <property type="molecule type" value="Genomic_DNA"/>
</dbReference>
<name>A0ABR0KWZ1_9PEZI</name>
<proteinExistence type="predicted"/>
<gene>
    <name evidence="2" type="ORF">LTR32_007110</name>
</gene>
<evidence type="ECO:0000313" key="3">
    <source>
        <dbReference type="Proteomes" id="UP001308179"/>
    </source>
</evidence>
<dbReference type="Proteomes" id="UP001308179">
    <property type="component" value="Unassembled WGS sequence"/>
</dbReference>
<comment type="caution">
    <text evidence="2">The sequence shown here is derived from an EMBL/GenBank/DDBJ whole genome shotgun (WGS) entry which is preliminary data.</text>
</comment>
<feature type="region of interest" description="Disordered" evidence="1">
    <location>
        <begin position="156"/>
        <end position="399"/>
    </location>
</feature>
<feature type="compositionally biased region" description="Pro residues" evidence="1">
    <location>
        <begin position="307"/>
        <end position="317"/>
    </location>
</feature>
<sequence>MSIIFKRPRFRKNPDPDASKGRLAVGWRIQDWTLVFYEPITTADDDANPNKFDKFDNEGAAELGLFRFDNPTGPPAYREPMKGEVAWLPHFDPARFTSRIGRERDLMQRRFLNDAYAYCLETDPEKEAALVARLTDDKHRMWASWFEEAQKWKKAGVKKRAIRRHGGGGEGDGEAPGAVPGPGNPGPDSKGGPNPDLDSDDEGYDDDGEEGAVRRSMPPPATPKRKRGSGGTNGVGAAGKKSRHSTTGDGTGTFVSGPSPSPTHNEMMGGGLGGRDSNGAGTTYGGSLGGYDSDHDQPWDSNHSTPRPSPTPDPAPRSGPRGPNGLGGGGGASFALSTPNSILAQRQPNPPYTPNGMQNGGLNGTPSAPPRPQGRPNGPFVPGSPQPEDEAGANNDDGE</sequence>
<feature type="compositionally biased region" description="Gly residues" evidence="1">
    <location>
        <begin position="322"/>
        <end position="332"/>
    </location>
</feature>
<keyword evidence="3" id="KW-1185">Reference proteome</keyword>
<feature type="non-terminal residue" evidence="2">
    <location>
        <position position="399"/>
    </location>
</feature>
<feature type="compositionally biased region" description="Gly residues" evidence="1">
    <location>
        <begin position="268"/>
        <end position="289"/>
    </location>
</feature>
<feature type="compositionally biased region" description="Basic residues" evidence="1">
    <location>
        <begin position="156"/>
        <end position="166"/>
    </location>
</feature>
<feature type="compositionally biased region" description="Acidic residues" evidence="1">
    <location>
        <begin position="197"/>
        <end position="210"/>
    </location>
</feature>
<organism evidence="2 3">
    <name type="scientific">Rachicladosporium monterosium</name>
    <dbReference type="NCBI Taxonomy" id="1507873"/>
    <lineage>
        <taxon>Eukaryota</taxon>
        <taxon>Fungi</taxon>
        <taxon>Dikarya</taxon>
        <taxon>Ascomycota</taxon>
        <taxon>Pezizomycotina</taxon>
        <taxon>Dothideomycetes</taxon>
        <taxon>Dothideomycetidae</taxon>
        <taxon>Cladosporiales</taxon>
        <taxon>Cladosporiaceae</taxon>
        <taxon>Rachicladosporium</taxon>
    </lineage>
</organism>
<feature type="compositionally biased region" description="Polar residues" evidence="1">
    <location>
        <begin position="335"/>
        <end position="347"/>
    </location>
</feature>
<evidence type="ECO:0000256" key="1">
    <source>
        <dbReference type="SAM" id="MobiDB-lite"/>
    </source>
</evidence>